<evidence type="ECO:0000313" key="2">
    <source>
        <dbReference type="Proteomes" id="UP001497482"/>
    </source>
</evidence>
<protein>
    <submittedName>
        <fullName evidence="1">Uncharacterized protein</fullName>
    </submittedName>
</protein>
<keyword evidence="2" id="KW-1185">Reference proteome</keyword>
<accession>A0AAV2LKH8</accession>
<reference evidence="1 2" key="1">
    <citation type="submission" date="2024-04" db="EMBL/GenBank/DDBJ databases">
        <authorList>
            <person name="Waldvogel A.-M."/>
            <person name="Schoenle A."/>
        </authorList>
    </citation>
    <scope>NUCLEOTIDE SEQUENCE [LARGE SCALE GENOMIC DNA]</scope>
</reference>
<name>A0AAV2LKH8_KNICA</name>
<organism evidence="1 2">
    <name type="scientific">Knipowitschia caucasica</name>
    <name type="common">Caucasian dwarf goby</name>
    <name type="synonym">Pomatoschistus caucasicus</name>
    <dbReference type="NCBI Taxonomy" id="637954"/>
    <lineage>
        <taxon>Eukaryota</taxon>
        <taxon>Metazoa</taxon>
        <taxon>Chordata</taxon>
        <taxon>Craniata</taxon>
        <taxon>Vertebrata</taxon>
        <taxon>Euteleostomi</taxon>
        <taxon>Actinopterygii</taxon>
        <taxon>Neopterygii</taxon>
        <taxon>Teleostei</taxon>
        <taxon>Neoteleostei</taxon>
        <taxon>Acanthomorphata</taxon>
        <taxon>Gobiaria</taxon>
        <taxon>Gobiiformes</taxon>
        <taxon>Gobioidei</taxon>
        <taxon>Gobiidae</taxon>
        <taxon>Gobiinae</taxon>
        <taxon>Knipowitschia</taxon>
    </lineage>
</organism>
<dbReference type="EMBL" id="OZ035845">
    <property type="protein sequence ID" value="CAL1600144.1"/>
    <property type="molecule type" value="Genomic_DNA"/>
</dbReference>
<evidence type="ECO:0000313" key="1">
    <source>
        <dbReference type="EMBL" id="CAL1600144.1"/>
    </source>
</evidence>
<proteinExistence type="predicted"/>
<sequence>MPLTPHSSPCFLLVKISVRSRSIPQPSALALCKGLGIFTCTGSLWSNLIFTREVLCFTSAGLGYFHSPPVPVEMPGLSAKEPFKSG</sequence>
<dbReference type="Proteomes" id="UP001497482">
    <property type="component" value="Chromosome 23"/>
</dbReference>
<gene>
    <name evidence="1" type="ORF">KC01_LOCUS28273</name>
</gene>
<dbReference type="AlphaFoldDB" id="A0AAV2LKH8"/>